<dbReference type="EMBL" id="ML119675">
    <property type="protein sequence ID" value="RPA81930.1"/>
    <property type="molecule type" value="Genomic_DNA"/>
</dbReference>
<dbReference type="GO" id="GO:0005524">
    <property type="term" value="F:ATP binding"/>
    <property type="evidence" value="ECO:0007669"/>
    <property type="project" value="UniProtKB-KW"/>
</dbReference>
<dbReference type="GO" id="GO:0004817">
    <property type="term" value="F:cysteine-tRNA ligase activity"/>
    <property type="evidence" value="ECO:0007669"/>
    <property type="project" value="UniProtKB-EC"/>
</dbReference>
<dbReference type="Gene3D" id="3.40.50.620">
    <property type="entry name" value="HUPs"/>
    <property type="match status" value="2"/>
</dbReference>
<feature type="domain" description="tRNA synthetases class I catalytic" evidence="12">
    <location>
        <begin position="43"/>
        <end position="508"/>
    </location>
</feature>
<evidence type="ECO:0000256" key="11">
    <source>
        <dbReference type="SAM" id="MobiDB-lite"/>
    </source>
</evidence>
<evidence type="ECO:0000256" key="7">
    <source>
        <dbReference type="ARBA" id="ARBA00022840"/>
    </source>
</evidence>
<keyword evidence="3" id="KW-0436">Ligase</keyword>
<dbReference type="PANTHER" id="PTHR10890">
    <property type="entry name" value="CYSTEINYL-TRNA SYNTHETASE"/>
    <property type="match status" value="1"/>
</dbReference>
<evidence type="ECO:0000256" key="6">
    <source>
        <dbReference type="ARBA" id="ARBA00022833"/>
    </source>
</evidence>
<organism evidence="13 14">
    <name type="scientific">Ascobolus immersus RN42</name>
    <dbReference type="NCBI Taxonomy" id="1160509"/>
    <lineage>
        <taxon>Eukaryota</taxon>
        <taxon>Fungi</taxon>
        <taxon>Dikarya</taxon>
        <taxon>Ascomycota</taxon>
        <taxon>Pezizomycotina</taxon>
        <taxon>Pezizomycetes</taxon>
        <taxon>Pezizales</taxon>
        <taxon>Ascobolaceae</taxon>
        <taxon>Ascobolus</taxon>
    </lineage>
</organism>
<dbReference type="HAMAP" id="MF_00041">
    <property type="entry name" value="Cys_tRNA_synth"/>
    <property type="match status" value="1"/>
</dbReference>
<dbReference type="GO" id="GO:0006423">
    <property type="term" value="P:cysteinyl-tRNA aminoacylation"/>
    <property type="evidence" value="ECO:0007669"/>
    <property type="project" value="InterPro"/>
</dbReference>
<evidence type="ECO:0000256" key="9">
    <source>
        <dbReference type="ARBA" id="ARBA00023146"/>
    </source>
</evidence>
<dbReference type="Proteomes" id="UP000275078">
    <property type="component" value="Unassembled WGS sequence"/>
</dbReference>
<protein>
    <recommendedName>
        <fullName evidence="2">cysteine--tRNA ligase</fullName>
        <ecNumber evidence="2">6.1.1.16</ecNumber>
    </recommendedName>
    <alternativeName>
        <fullName evidence="10">Cysteinyl-tRNA synthetase</fullName>
    </alternativeName>
</protein>
<dbReference type="Pfam" id="PF01406">
    <property type="entry name" value="tRNA-synt_1e"/>
    <property type="match status" value="1"/>
</dbReference>
<evidence type="ECO:0000256" key="4">
    <source>
        <dbReference type="ARBA" id="ARBA00022723"/>
    </source>
</evidence>
<feature type="compositionally biased region" description="Basic and acidic residues" evidence="11">
    <location>
        <begin position="739"/>
        <end position="756"/>
    </location>
</feature>
<keyword evidence="5" id="KW-0547">Nucleotide-binding</keyword>
<keyword evidence="7" id="KW-0067">ATP-binding</keyword>
<dbReference type="InterPro" id="IPR009080">
    <property type="entry name" value="tRNAsynth_Ia_anticodon-bd"/>
</dbReference>
<proteinExistence type="inferred from homology"/>
<dbReference type="GO" id="GO:0005737">
    <property type="term" value="C:cytoplasm"/>
    <property type="evidence" value="ECO:0007669"/>
    <property type="project" value="TreeGrafter"/>
</dbReference>
<dbReference type="AlphaFoldDB" id="A0A3N4ICR7"/>
<gene>
    <name evidence="13" type="ORF">BJ508DRAFT_318201</name>
</gene>
<evidence type="ECO:0000259" key="12">
    <source>
        <dbReference type="Pfam" id="PF01406"/>
    </source>
</evidence>
<feature type="region of interest" description="Disordered" evidence="11">
    <location>
        <begin position="739"/>
        <end position="783"/>
    </location>
</feature>
<dbReference type="PANTHER" id="PTHR10890:SF3">
    <property type="entry name" value="CYSTEINE--TRNA LIGASE, CYTOPLASMIC"/>
    <property type="match status" value="1"/>
</dbReference>
<evidence type="ECO:0000256" key="1">
    <source>
        <dbReference type="ARBA" id="ARBA00001947"/>
    </source>
</evidence>
<dbReference type="STRING" id="1160509.A0A3N4ICR7"/>
<evidence type="ECO:0000256" key="8">
    <source>
        <dbReference type="ARBA" id="ARBA00022917"/>
    </source>
</evidence>
<accession>A0A3N4ICR7</accession>
<evidence type="ECO:0000256" key="3">
    <source>
        <dbReference type="ARBA" id="ARBA00022598"/>
    </source>
</evidence>
<keyword evidence="14" id="KW-1185">Reference proteome</keyword>
<reference evidence="13 14" key="1">
    <citation type="journal article" date="2018" name="Nat. Ecol. Evol.">
        <title>Pezizomycetes genomes reveal the molecular basis of ectomycorrhizal truffle lifestyle.</title>
        <authorList>
            <person name="Murat C."/>
            <person name="Payen T."/>
            <person name="Noel B."/>
            <person name="Kuo A."/>
            <person name="Morin E."/>
            <person name="Chen J."/>
            <person name="Kohler A."/>
            <person name="Krizsan K."/>
            <person name="Balestrini R."/>
            <person name="Da Silva C."/>
            <person name="Montanini B."/>
            <person name="Hainaut M."/>
            <person name="Levati E."/>
            <person name="Barry K.W."/>
            <person name="Belfiori B."/>
            <person name="Cichocki N."/>
            <person name="Clum A."/>
            <person name="Dockter R.B."/>
            <person name="Fauchery L."/>
            <person name="Guy J."/>
            <person name="Iotti M."/>
            <person name="Le Tacon F."/>
            <person name="Lindquist E.A."/>
            <person name="Lipzen A."/>
            <person name="Malagnac F."/>
            <person name="Mello A."/>
            <person name="Molinier V."/>
            <person name="Miyauchi S."/>
            <person name="Poulain J."/>
            <person name="Riccioni C."/>
            <person name="Rubini A."/>
            <person name="Sitrit Y."/>
            <person name="Splivallo R."/>
            <person name="Traeger S."/>
            <person name="Wang M."/>
            <person name="Zifcakova L."/>
            <person name="Wipf D."/>
            <person name="Zambonelli A."/>
            <person name="Paolocci F."/>
            <person name="Nowrousian M."/>
            <person name="Ottonello S."/>
            <person name="Baldrian P."/>
            <person name="Spatafora J.W."/>
            <person name="Henrissat B."/>
            <person name="Nagy L.G."/>
            <person name="Aury J.M."/>
            <person name="Wincker P."/>
            <person name="Grigoriev I.V."/>
            <person name="Bonfante P."/>
            <person name="Martin F.M."/>
        </authorList>
    </citation>
    <scope>NUCLEOTIDE SEQUENCE [LARGE SCALE GENOMIC DNA]</scope>
    <source>
        <strain evidence="13 14">RN42</strain>
    </source>
</reference>
<dbReference type="EC" id="6.1.1.16" evidence="2"/>
<keyword evidence="6" id="KW-0862">Zinc</keyword>
<evidence type="ECO:0000313" key="13">
    <source>
        <dbReference type="EMBL" id="RPA81930.1"/>
    </source>
</evidence>
<evidence type="ECO:0000256" key="5">
    <source>
        <dbReference type="ARBA" id="ARBA00022741"/>
    </source>
</evidence>
<dbReference type="GO" id="GO:0046872">
    <property type="term" value="F:metal ion binding"/>
    <property type="evidence" value="ECO:0007669"/>
    <property type="project" value="UniProtKB-KW"/>
</dbReference>
<sequence length="819" mass="91384">MSARTQPPWTAPPKHEGVALPPLTLYNSLTRTKTPFIPLDPNGKKITWYCCGPTVYDAGHLGHARNYVTTDIIRRIARDYFGWDVFFVQNVTDVDDKIILRARQQFLFEEYRAANPSINDSVKAFTLEAWKAYVKKNVAAAESTTPSDFVAWVQSNHADLYALIQADEAAKTKTEKDKEEDNQVYLDEKQTKVKMHLRTLLTATSAINSSSTDADAFYAATSSILLPYLDSLPENKTREYSQDIFAKLSTYWENHFNEDMKKLNVLPPTVTTRVSEFIPQNVDFVQKLVEKGLAYPTVDGSVYFDIAEYEKRGHHYAKLEPWNRGNSDLLADGEGALAGNTEAATTETDEAGVLKAKKSPNDFALWKASKQGEPKWPSPWGQGRPGWHIECSVMCSEVLGGRVDIHTGGIDLAFPHHDNELAQSEAYWDDGCCTTSGERHQWINYFLHMGHLSIQGSKMSKSLKNFVSIREALAEGGGWTPRSLRIVFLLGGWKEGVEIGKALITEAKSLEGKLNKFFTNVRAMISEADEKTARNEFVPQPFTSTERDLFAALDKTRAEVHGHLCNSFNTSDTLASLSNLVTTANLYIALPPTTPKSLAPLIEIARWITWLLQVFGLDPNGTKDAIGWTAESADGASSESKEKTLMPYLRALSEFRDEVRDTAMAAMKSPPSDAKALPKQLLGFTDKLRNSTLPPLGVSLDDRDGQAALVKLVDPAVLLAEQREKEEKAAKKAEEKAKRIEAERKAQEEKDKKDSVDPATMFKTDEYEAWDENGLPTKLKGGEELPKSRVKKVEKLYKAQKKAYEGWLARQGKKGDVVA</sequence>
<keyword evidence="4" id="KW-0479">Metal-binding</keyword>
<keyword evidence="8" id="KW-0648">Protein biosynthesis</keyword>
<dbReference type="NCBIfam" id="TIGR00435">
    <property type="entry name" value="cysS"/>
    <property type="match status" value="1"/>
</dbReference>
<comment type="cofactor">
    <cofactor evidence="1">
        <name>Zn(2+)</name>
        <dbReference type="ChEBI" id="CHEBI:29105"/>
    </cofactor>
</comment>
<keyword evidence="9" id="KW-0030">Aminoacyl-tRNA synthetase</keyword>
<dbReference type="SUPFAM" id="SSF52374">
    <property type="entry name" value="Nucleotidylyl transferase"/>
    <property type="match status" value="1"/>
</dbReference>
<dbReference type="InterPro" id="IPR032678">
    <property type="entry name" value="tRNA-synt_1_cat_dom"/>
</dbReference>
<name>A0A3N4ICR7_ASCIM</name>
<dbReference type="OrthoDB" id="438179at2759"/>
<dbReference type="SUPFAM" id="SSF47323">
    <property type="entry name" value="Anticodon-binding domain of a subclass of class I aminoacyl-tRNA synthetases"/>
    <property type="match status" value="1"/>
</dbReference>
<dbReference type="InterPro" id="IPR024909">
    <property type="entry name" value="Cys-tRNA/MSH_ligase"/>
</dbReference>
<dbReference type="InterPro" id="IPR015803">
    <property type="entry name" value="Cys-tRNA-ligase"/>
</dbReference>
<evidence type="ECO:0000256" key="10">
    <source>
        <dbReference type="ARBA" id="ARBA00031499"/>
    </source>
</evidence>
<dbReference type="InterPro" id="IPR014729">
    <property type="entry name" value="Rossmann-like_a/b/a_fold"/>
</dbReference>
<evidence type="ECO:0000313" key="14">
    <source>
        <dbReference type="Proteomes" id="UP000275078"/>
    </source>
</evidence>
<evidence type="ECO:0000256" key="2">
    <source>
        <dbReference type="ARBA" id="ARBA00012832"/>
    </source>
</evidence>